<organism evidence="4 5">
    <name type="scientific">Xanthomonas hortorum pv. hederae</name>
    <dbReference type="NCBI Taxonomy" id="453603"/>
    <lineage>
        <taxon>Bacteria</taxon>
        <taxon>Pseudomonadati</taxon>
        <taxon>Pseudomonadota</taxon>
        <taxon>Gammaproteobacteria</taxon>
        <taxon>Lysobacterales</taxon>
        <taxon>Lysobacteraceae</taxon>
        <taxon>Xanthomonas</taxon>
    </lineage>
</organism>
<evidence type="ECO:0000256" key="1">
    <source>
        <dbReference type="ARBA" id="ARBA00006129"/>
    </source>
</evidence>
<dbReference type="Gene3D" id="3.90.870.20">
    <property type="entry name" value="Carbamoyltransferase, C-terminal domain"/>
    <property type="match status" value="1"/>
</dbReference>
<dbReference type="RefSeq" id="WP_102252991.1">
    <property type="nucleotide sequence ID" value="NZ_CP168178.1"/>
</dbReference>
<accession>A0A9X4HA46</accession>
<dbReference type="Pfam" id="PF02543">
    <property type="entry name" value="Carbam_trans_N"/>
    <property type="match status" value="1"/>
</dbReference>
<dbReference type="GO" id="GO:0003824">
    <property type="term" value="F:catalytic activity"/>
    <property type="evidence" value="ECO:0007669"/>
    <property type="project" value="InterPro"/>
</dbReference>
<dbReference type="InterPro" id="IPR051338">
    <property type="entry name" value="NodU/CmcH_Carbamoyltrnsfr"/>
</dbReference>
<protein>
    <recommendedName>
        <fullName evidence="6">Carbamoyltransferase</fullName>
    </recommendedName>
</protein>
<reference evidence="4" key="1">
    <citation type="journal article" date="2022" name="Phytopathology">
        <title>Whole genome sequencing-based tracing of a 2022 introduction and outbreak of Xanthomonas hortorum pv. pelargonii.</title>
        <authorList>
            <person name="Iruegas Bocardo F."/>
            <person name="Weisberg A.J."/>
            <person name="Riutta E.R."/>
            <person name="Kilday K.B."/>
            <person name="Bonkowski J.C."/>
            <person name="Creswell T.C."/>
            <person name="Daughtrey M."/>
            <person name="Rane K.K."/>
            <person name="Grunwald N.J."/>
            <person name="Chang J.H."/>
            <person name="Putnam M."/>
        </authorList>
    </citation>
    <scope>NUCLEOTIDE SEQUENCE</scope>
    <source>
        <strain evidence="4">22-338</strain>
    </source>
</reference>
<evidence type="ECO:0000259" key="2">
    <source>
        <dbReference type="Pfam" id="PF02543"/>
    </source>
</evidence>
<dbReference type="Proteomes" id="UP001140230">
    <property type="component" value="Unassembled WGS sequence"/>
</dbReference>
<evidence type="ECO:0008006" key="6">
    <source>
        <dbReference type="Google" id="ProtNLM"/>
    </source>
</evidence>
<dbReference type="AlphaFoldDB" id="A0A9X4HA46"/>
<dbReference type="InterPro" id="IPR031730">
    <property type="entry name" value="Carbam_trans_C"/>
</dbReference>
<gene>
    <name evidence="4" type="ORF">NY667_23975</name>
</gene>
<evidence type="ECO:0000313" key="4">
    <source>
        <dbReference type="EMBL" id="MDC8640752.1"/>
    </source>
</evidence>
<dbReference type="PANTHER" id="PTHR34847:SF1">
    <property type="entry name" value="NODULATION PROTEIN U"/>
    <property type="match status" value="1"/>
</dbReference>
<dbReference type="Gene3D" id="3.30.420.40">
    <property type="match status" value="2"/>
</dbReference>
<feature type="domain" description="Carbamoyltransferase C-terminal" evidence="3">
    <location>
        <begin position="367"/>
        <end position="529"/>
    </location>
</feature>
<reference evidence="4" key="2">
    <citation type="submission" date="2022-08" db="EMBL/GenBank/DDBJ databases">
        <authorList>
            <person name="Iruegas-Bocardo F."/>
            <person name="Weisberg A.J."/>
            <person name="Riutta E.R."/>
            <person name="Kilday K."/>
            <person name="Bonkowski J.C."/>
            <person name="Creswell T."/>
            <person name="Daughtrey M.L."/>
            <person name="Rane K."/>
            <person name="Grunwald N.J."/>
            <person name="Chang J.H."/>
            <person name="Putnam M.L."/>
        </authorList>
    </citation>
    <scope>NUCLEOTIDE SEQUENCE</scope>
    <source>
        <strain evidence="4">22-338</strain>
    </source>
</reference>
<sequence>MNILSINFNHDGAAVVLKDGHVAGYVATERFSRKKKHPGVRASDIENLLDQAQLQLRDIDQVLLLNLNNMDSPEVVQLHGTNFKDTWPEFWIDGSYSTINLMGTHLPCAVMHHSSHHVMHSAAAYFYSPFESAVSLACDPIGAHAFFMRGMQQAPVPSYRHLVAPRVYDRVAAGLFGTGLIGAGKLMGLAPYGADEREIDYAELLGMHYQKAHARLLEQTRDDAIEVAAADGKPLNATVAFHAQALLEYELSRLFDELYETCVAHGIEPNLCLSGGTALNSVANQRCFERSRFRDMYLYPACGDDGTPIGAALISWHIFMQQPRIARSNRDAMYSRRSYDHLIPDALDRYAASVQVESHEDHAPVAAQMIADGRVIGWFQGASEIGPRALGNRSILADPRRADIKDYLNRTIKQREMFRPFAPSILREHAMEWFGIEESPFMLRVAPVRKPGVPAITHVDGTTRFQSVDAADNPSYHRLICAFHRLTGIPLVLNTSFNGKTEPIVETPDDAIACMLNNGLDALVFPGRIVRPRRTG</sequence>
<dbReference type="InterPro" id="IPR003696">
    <property type="entry name" value="Carbtransf_dom"/>
</dbReference>
<comment type="caution">
    <text evidence="4">The sequence shown here is derived from an EMBL/GenBank/DDBJ whole genome shotgun (WGS) entry which is preliminary data.</text>
</comment>
<dbReference type="EMBL" id="JANWTP010000173">
    <property type="protein sequence ID" value="MDC8640752.1"/>
    <property type="molecule type" value="Genomic_DNA"/>
</dbReference>
<evidence type="ECO:0000259" key="3">
    <source>
        <dbReference type="Pfam" id="PF16861"/>
    </source>
</evidence>
<name>A0A9X4HA46_9XANT</name>
<dbReference type="CDD" id="cd24033">
    <property type="entry name" value="ASKHA_NBD_NodU_CmcH-like_N"/>
    <property type="match status" value="1"/>
</dbReference>
<comment type="similarity">
    <text evidence="1">Belongs to the NodU/CmcH family.</text>
</comment>
<proteinExistence type="inferred from homology"/>
<dbReference type="PANTHER" id="PTHR34847">
    <property type="entry name" value="NODULATION PROTEIN U"/>
    <property type="match status" value="1"/>
</dbReference>
<dbReference type="Pfam" id="PF16861">
    <property type="entry name" value="Carbam_trans_C"/>
    <property type="match status" value="1"/>
</dbReference>
<feature type="domain" description="Carbamoyltransferase" evidence="2">
    <location>
        <begin position="6"/>
        <end position="313"/>
    </location>
</feature>
<evidence type="ECO:0000313" key="5">
    <source>
        <dbReference type="Proteomes" id="UP001140230"/>
    </source>
</evidence>
<dbReference type="InterPro" id="IPR038152">
    <property type="entry name" value="Carbam_trans_C_sf"/>
</dbReference>